<comment type="caution">
    <text evidence="3">The sequence shown here is derived from an EMBL/GenBank/DDBJ whole genome shotgun (WGS) entry which is preliminary data.</text>
</comment>
<accession>A0A218YV87</accession>
<evidence type="ECO:0000313" key="4">
    <source>
        <dbReference type="Proteomes" id="UP000242519"/>
    </source>
</evidence>
<dbReference type="OrthoDB" id="5408102at2759"/>
<keyword evidence="4" id="KW-1185">Reference proteome</keyword>
<sequence length="551" mass="61517">MRPRLPIRRTLPLRPFKPPNYPRPFTRNTLTSHSRPQVPFLSTPSRRPNARFLTTETKEWIKDEVWKAGKYTVVLWTGSFLLLMLAFGLQEEYLNHRFPSPSEWSWVTRKDFRTAQWNESDGEDGVDLVDWAKTGDMYRRLLRRLENPSIDGAGLKSTAEGGILVAGIGKTGYDISEKPEPWRRGYYEILMGAARAAEHLDGYVRDKVRNIAFPANVVIGPSNPNPRPVSPFSKSPPKEEDCEQAFESPEVYYMRILTTQGFTEKQRIDAALAYGVWLDYKGIHEAALEMHRWAADIANASSQAYKPAIDPATGVIGADPGVPSANILSVATALGVHHAVNSNLTLALPIFLSVLRARKSLPEVPATMQQTVSPDLEDNNLFKTITTTIRSIVTPPEYPPPPDDGTTPPLRTPKERCEEAGIMTYIGEILYASKQTRTSREDGLAWTREAVDLAEEELRRNAVDKEGRKKCKECLEVGIGNWMAMVGAMARDEKEKKSSGGGWLGFGKEQKDIGRWESEEKVVFERMRRAKDILEPGAGPKAAPSGGVLSV</sequence>
<organism evidence="3 4">
    <name type="scientific">Diplocarpon coronariae</name>
    <dbReference type="NCBI Taxonomy" id="2795749"/>
    <lineage>
        <taxon>Eukaryota</taxon>
        <taxon>Fungi</taxon>
        <taxon>Dikarya</taxon>
        <taxon>Ascomycota</taxon>
        <taxon>Pezizomycotina</taxon>
        <taxon>Leotiomycetes</taxon>
        <taxon>Helotiales</taxon>
        <taxon>Drepanopezizaceae</taxon>
        <taxon>Diplocarpon</taxon>
    </lineage>
</organism>
<evidence type="ECO:0000256" key="1">
    <source>
        <dbReference type="SAM" id="MobiDB-lite"/>
    </source>
</evidence>
<feature type="compositionally biased region" description="Polar residues" evidence="1">
    <location>
        <begin position="26"/>
        <end position="42"/>
    </location>
</feature>
<keyword evidence="2" id="KW-1133">Transmembrane helix</keyword>
<keyword evidence="2" id="KW-0472">Membrane</keyword>
<proteinExistence type="predicted"/>
<evidence type="ECO:0008006" key="5">
    <source>
        <dbReference type="Google" id="ProtNLM"/>
    </source>
</evidence>
<dbReference type="EMBL" id="MZNU01000345">
    <property type="protein sequence ID" value="OWO99707.1"/>
    <property type="molecule type" value="Genomic_DNA"/>
</dbReference>
<dbReference type="Proteomes" id="UP000242519">
    <property type="component" value="Unassembled WGS sequence"/>
</dbReference>
<dbReference type="InParanoid" id="A0A218YV87"/>
<evidence type="ECO:0000313" key="3">
    <source>
        <dbReference type="EMBL" id="OWO99707.1"/>
    </source>
</evidence>
<keyword evidence="2" id="KW-0812">Transmembrane</keyword>
<feature type="region of interest" description="Disordered" evidence="1">
    <location>
        <begin position="23"/>
        <end position="42"/>
    </location>
</feature>
<dbReference type="AlphaFoldDB" id="A0A218YV87"/>
<evidence type="ECO:0000256" key="2">
    <source>
        <dbReference type="SAM" id="Phobius"/>
    </source>
</evidence>
<name>A0A218YV87_9HELO</name>
<feature type="transmembrane region" description="Helical" evidence="2">
    <location>
        <begin position="71"/>
        <end position="89"/>
    </location>
</feature>
<dbReference type="STRING" id="503106.A0A218YV87"/>
<protein>
    <recommendedName>
        <fullName evidence="5">MFS maltose permease</fullName>
    </recommendedName>
</protein>
<reference evidence="3 4" key="1">
    <citation type="submission" date="2017-04" db="EMBL/GenBank/DDBJ databases">
        <title>Draft genome sequence of Marssonina coronaria NL1: causal agent of apple blotch.</title>
        <authorList>
            <person name="Cheng Q."/>
        </authorList>
    </citation>
    <scope>NUCLEOTIDE SEQUENCE [LARGE SCALE GENOMIC DNA]</scope>
    <source>
        <strain evidence="3 4">NL1</strain>
    </source>
</reference>
<gene>
    <name evidence="3" type="ORF">B2J93_9457</name>
</gene>